<keyword evidence="1" id="KW-0732">Signal</keyword>
<evidence type="ECO:0000313" key="2">
    <source>
        <dbReference type="EMBL" id="MEN5378121.1"/>
    </source>
</evidence>
<feature type="chain" id="PRO_5047064344" description="DUF4252 domain-containing protein" evidence="1">
    <location>
        <begin position="23"/>
        <end position="154"/>
    </location>
</feature>
<comment type="caution">
    <text evidence="2">The sequence shown here is derived from an EMBL/GenBank/DDBJ whole genome shotgun (WGS) entry which is preliminary data.</text>
</comment>
<sequence>MITYLKSACILLAFLIPNINFAQENRVPDSNLVIVKKFVTALNDPNIATDVILSQHIIINKKLTDEYFEYLEASLNEVRLNIQMKDISQIQYLNYHQLPKKETRDIDLEGKNASNIYFLKIKDRLIVSLYLEADKIASFTLVSKGNNLAHFVTY</sequence>
<keyword evidence="3" id="KW-1185">Reference proteome</keyword>
<accession>A0ABV0BTW3</accession>
<proteinExistence type="predicted"/>
<gene>
    <name evidence="2" type="ORF">ABE541_12705</name>
</gene>
<protein>
    <recommendedName>
        <fullName evidence="4">DUF4252 domain-containing protein</fullName>
    </recommendedName>
</protein>
<evidence type="ECO:0000313" key="3">
    <source>
        <dbReference type="Proteomes" id="UP001409291"/>
    </source>
</evidence>
<organism evidence="2 3">
    <name type="scientific">Sphingobacterium kitahiroshimense</name>
    <dbReference type="NCBI Taxonomy" id="470446"/>
    <lineage>
        <taxon>Bacteria</taxon>
        <taxon>Pseudomonadati</taxon>
        <taxon>Bacteroidota</taxon>
        <taxon>Sphingobacteriia</taxon>
        <taxon>Sphingobacteriales</taxon>
        <taxon>Sphingobacteriaceae</taxon>
        <taxon>Sphingobacterium</taxon>
    </lineage>
</organism>
<dbReference type="Proteomes" id="UP001409291">
    <property type="component" value="Unassembled WGS sequence"/>
</dbReference>
<name>A0ABV0BTW3_9SPHI</name>
<feature type="signal peptide" evidence="1">
    <location>
        <begin position="1"/>
        <end position="22"/>
    </location>
</feature>
<evidence type="ECO:0008006" key="4">
    <source>
        <dbReference type="Google" id="ProtNLM"/>
    </source>
</evidence>
<dbReference type="RefSeq" id="WP_168128233.1">
    <property type="nucleotide sequence ID" value="NZ_JBDJLH010000008.1"/>
</dbReference>
<reference evidence="2 3" key="1">
    <citation type="submission" date="2024-04" db="EMBL/GenBank/DDBJ databases">
        <title>WGS of bacteria from Torrens River.</title>
        <authorList>
            <person name="Wyrsch E.R."/>
            <person name="Drigo B."/>
        </authorList>
    </citation>
    <scope>NUCLEOTIDE SEQUENCE [LARGE SCALE GENOMIC DNA]</scope>
    <source>
        <strain evidence="2 3">TWI391</strain>
    </source>
</reference>
<dbReference type="EMBL" id="JBDJNQ010000005">
    <property type="protein sequence ID" value="MEN5378121.1"/>
    <property type="molecule type" value="Genomic_DNA"/>
</dbReference>
<evidence type="ECO:0000256" key="1">
    <source>
        <dbReference type="SAM" id="SignalP"/>
    </source>
</evidence>